<keyword evidence="3" id="KW-0808">Transferase</keyword>
<evidence type="ECO:0000313" key="2">
    <source>
        <dbReference type="EMBL" id="GGE65266.1"/>
    </source>
</evidence>
<dbReference type="EMBL" id="SLWO01000006">
    <property type="protein sequence ID" value="TCO22532.1"/>
    <property type="molecule type" value="Genomic_DNA"/>
</dbReference>
<gene>
    <name evidence="3" type="ORF">EV200_106174</name>
    <name evidence="2" type="ORF">GCM10011413_34670</name>
</gene>
<dbReference type="AlphaFoldDB" id="A0A4V2RYX2"/>
<accession>A0A4V2RYX2</accession>
<protein>
    <submittedName>
        <fullName evidence="3">Putative glycosyltransferase</fullName>
    </submittedName>
</protein>
<dbReference type="PANTHER" id="PTHR21015:SF22">
    <property type="entry name" value="GLYCOSYLTRANSFERASE"/>
    <property type="match status" value="1"/>
</dbReference>
<organism evidence="3 4">
    <name type="scientific">Pedobacter psychrotolerans</name>
    <dbReference type="NCBI Taxonomy" id="1843235"/>
    <lineage>
        <taxon>Bacteria</taxon>
        <taxon>Pseudomonadati</taxon>
        <taxon>Bacteroidota</taxon>
        <taxon>Sphingobacteriia</taxon>
        <taxon>Sphingobacteriales</taxon>
        <taxon>Sphingobacteriaceae</taxon>
        <taxon>Pedobacter</taxon>
    </lineage>
</organism>
<feature type="domain" description="Glycosyl transferase family 28 C-terminal" evidence="1">
    <location>
        <begin position="190"/>
        <end position="286"/>
    </location>
</feature>
<dbReference type="SUPFAM" id="SSF53756">
    <property type="entry name" value="UDP-Glycosyltransferase/glycogen phosphorylase"/>
    <property type="match status" value="1"/>
</dbReference>
<evidence type="ECO:0000313" key="4">
    <source>
        <dbReference type="Proteomes" id="UP000295684"/>
    </source>
</evidence>
<dbReference type="OrthoDB" id="9809594at2"/>
<keyword evidence="5" id="KW-1185">Reference proteome</keyword>
<dbReference type="Pfam" id="PF04101">
    <property type="entry name" value="Glyco_tran_28_C"/>
    <property type="match status" value="1"/>
</dbReference>
<evidence type="ECO:0000313" key="3">
    <source>
        <dbReference type="EMBL" id="TCO22532.1"/>
    </source>
</evidence>
<reference evidence="2" key="4">
    <citation type="submission" date="2024-05" db="EMBL/GenBank/DDBJ databases">
        <authorList>
            <person name="Sun Q."/>
            <person name="Zhou Y."/>
        </authorList>
    </citation>
    <scope>NUCLEOTIDE SEQUENCE</scope>
    <source>
        <strain evidence="2">CGMCC 1.15644</strain>
    </source>
</reference>
<comment type="caution">
    <text evidence="3">The sequence shown here is derived from an EMBL/GenBank/DDBJ whole genome shotgun (WGS) entry which is preliminary data.</text>
</comment>
<evidence type="ECO:0000313" key="5">
    <source>
        <dbReference type="Proteomes" id="UP000622648"/>
    </source>
</evidence>
<reference evidence="3 4" key="3">
    <citation type="submission" date="2019-03" db="EMBL/GenBank/DDBJ databases">
        <title>Genomic Encyclopedia of Type Strains, Phase IV (KMG-IV): sequencing the most valuable type-strain genomes for metagenomic binning, comparative biology and taxonomic classification.</title>
        <authorList>
            <person name="Goeker M."/>
        </authorList>
    </citation>
    <scope>NUCLEOTIDE SEQUENCE [LARGE SCALE GENOMIC DNA]</scope>
    <source>
        <strain evidence="3 4">DSM 103236</strain>
    </source>
</reference>
<dbReference type="EMBL" id="BMJO01000006">
    <property type="protein sequence ID" value="GGE65266.1"/>
    <property type="molecule type" value="Genomic_DNA"/>
</dbReference>
<dbReference type="InterPro" id="IPR007235">
    <property type="entry name" value="Glyco_trans_28_C"/>
</dbReference>
<reference evidence="2" key="1">
    <citation type="journal article" date="2014" name="Int. J. Syst. Evol. Microbiol.">
        <title>Complete genome of a new Firmicutes species belonging to the dominant human colonic microbiota ('Ruminococcus bicirculans') reveals two chromosomes and a selective capacity to utilize plant glucans.</title>
        <authorList>
            <consortium name="NISC Comparative Sequencing Program"/>
            <person name="Wegmann U."/>
            <person name="Louis P."/>
            <person name="Goesmann A."/>
            <person name="Henrissat B."/>
            <person name="Duncan S.H."/>
            <person name="Flint H.J."/>
        </authorList>
    </citation>
    <scope>NUCLEOTIDE SEQUENCE</scope>
    <source>
        <strain evidence="2">CGMCC 1.15644</strain>
    </source>
</reference>
<dbReference type="Proteomes" id="UP000622648">
    <property type="component" value="Unassembled WGS sequence"/>
</dbReference>
<dbReference type="GO" id="GO:0016758">
    <property type="term" value="F:hexosyltransferase activity"/>
    <property type="evidence" value="ECO:0007669"/>
    <property type="project" value="InterPro"/>
</dbReference>
<dbReference type="RefSeq" id="WP_132534455.1">
    <property type="nucleotide sequence ID" value="NZ_BMJO01000006.1"/>
</dbReference>
<reference evidence="5" key="2">
    <citation type="journal article" date="2019" name="Int. J. Syst. Evol. Microbiol.">
        <title>The Global Catalogue of Microorganisms (GCM) 10K type strain sequencing project: providing services to taxonomists for standard genome sequencing and annotation.</title>
        <authorList>
            <consortium name="The Broad Institute Genomics Platform"/>
            <consortium name="The Broad Institute Genome Sequencing Center for Infectious Disease"/>
            <person name="Wu L."/>
            <person name="Ma J."/>
        </authorList>
    </citation>
    <scope>NUCLEOTIDE SEQUENCE [LARGE SCALE GENOMIC DNA]</scope>
    <source>
        <strain evidence="5">CGMCC 1.15644</strain>
    </source>
</reference>
<name>A0A4V2RYX2_9SPHI</name>
<dbReference type="PANTHER" id="PTHR21015">
    <property type="entry name" value="UDP-N-ACETYLGLUCOSAMINE--N-ACETYLMURAMYL-(PENTAPEPTIDE) PYROPHOSPHORYL-UNDECAPRENOL N-ACETYLGLUCOSAMINE TRANSFERASE 1"/>
    <property type="match status" value="1"/>
</dbReference>
<dbReference type="Gene3D" id="3.40.50.2000">
    <property type="entry name" value="Glycogen Phosphorylase B"/>
    <property type="match status" value="1"/>
</dbReference>
<sequence>MEFNLAFYVHHHGAGHFTRTAQIITRLSGFNITLLGSNLKPFVHLLPANIDVIHLPMDTPEDHDLYFQDGNTVDALHYAPLNVKGISDRVAMMTEFFRSAWPLVLVVDVSVEVTLLARLAGIPTIVMRQHGLRDDLPHLMAYQSAEYLLAPFSASISPVSAKWIEEKTIFVGGFSRFSEGDSNNEMERHVAVIVGSGGTSINAAFLKFLVISGSDFYFHIIGKIEGKQIEHAHIKYYGHLDEPKAVLDQCRIIIGNAGHNTVMEMASLNKRFIGIPESRPFEEQVDKASAISSFPGVRIFLPESLYHTDWNHMLTEMEDTAPSWKDVIAESALEDAANAIIAVGKRLYG</sequence>
<dbReference type="Proteomes" id="UP000295684">
    <property type="component" value="Unassembled WGS sequence"/>
</dbReference>
<proteinExistence type="predicted"/>
<evidence type="ECO:0000259" key="1">
    <source>
        <dbReference type="Pfam" id="PF04101"/>
    </source>
</evidence>